<feature type="transmembrane region" description="Helical" evidence="8">
    <location>
        <begin position="337"/>
        <end position="360"/>
    </location>
</feature>
<feature type="transmembrane region" description="Helical" evidence="8">
    <location>
        <begin position="307"/>
        <end position="330"/>
    </location>
</feature>
<dbReference type="PANTHER" id="PTHR10796:SF92">
    <property type="entry name" value="PATCHED-RELATED, ISOFORM A"/>
    <property type="match status" value="1"/>
</dbReference>
<evidence type="ECO:0000313" key="10">
    <source>
        <dbReference type="EnsemblMetazoa" id="XP_030838741"/>
    </source>
</evidence>
<name>A0A7M7SXK6_STRPU</name>
<feature type="transmembrane region" description="Helical" evidence="8">
    <location>
        <begin position="804"/>
        <end position="823"/>
    </location>
</feature>
<dbReference type="GO" id="GO:0016020">
    <property type="term" value="C:membrane"/>
    <property type="evidence" value="ECO:0000318"/>
    <property type="project" value="GO_Central"/>
</dbReference>
<dbReference type="Pfam" id="PF02460">
    <property type="entry name" value="Patched"/>
    <property type="match status" value="1"/>
</dbReference>
<dbReference type="OMA" id="KIWIAIF"/>
<protein>
    <recommendedName>
        <fullName evidence="9">SSD domain-containing protein</fullName>
    </recommendedName>
</protein>
<feature type="transmembrane region" description="Helical" evidence="8">
    <location>
        <begin position="410"/>
        <end position="435"/>
    </location>
</feature>
<dbReference type="InterPro" id="IPR001036">
    <property type="entry name" value="Acrflvin-R"/>
</dbReference>
<dbReference type="InParanoid" id="A0A7M7SXK6"/>
<dbReference type="GO" id="GO:0005886">
    <property type="term" value="C:plasma membrane"/>
    <property type="evidence" value="ECO:0007669"/>
    <property type="project" value="UniProtKB-SubCell"/>
</dbReference>
<organism evidence="10 11">
    <name type="scientific">Strongylocentrotus purpuratus</name>
    <name type="common">Purple sea urchin</name>
    <dbReference type="NCBI Taxonomy" id="7668"/>
    <lineage>
        <taxon>Eukaryota</taxon>
        <taxon>Metazoa</taxon>
        <taxon>Echinodermata</taxon>
        <taxon>Eleutherozoa</taxon>
        <taxon>Echinozoa</taxon>
        <taxon>Echinoidea</taxon>
        <taxon>Euechinoidea</taxon>
        <taxon>Echinacea</taxon>
        <taxon>Camarodonta</taxon>
        <taxon>Echinidea</taxon>
        <taxon>Strongylocentrotidae</taxon>
        <taxon>Strongylocentrotus</taxon>
    </lineage>
</organism>
<dbReference type="InterPro" id="IPR000731">
    <property type="entry name" value="SSD"/>
</dbReference>
<evidence type="ECO:0000256" key="3">
    <source>
        <dbReference type="ARBA" id="ARBA00022475"/>
    </source>
</evidence>
<proteinExistence type="inferred from homology"/>
<feature type="transmembrane region" description="Helical" evidence="8">
    <location>
        <begin position="35"/>
        <end position="57"/>
    </location>
</feature>
<reference evidence="10" key="2">
    <citation type="submission" date="2021-01" db="UniProtKB">
        <authorList>
            <consortium name="EnsemblMetazoa"/>
        </authorList>
    </citation>
    <scope>IDENTIFICATION</scope>
</reference>
<evidence type="ECO:0000256" key="7">
    <source>
        <dbReference type="ARBA" id="ARBA00023180"/>
    </source>
</evidence>
<dbReference type="Gene3D" id="1.20.1640.10">
    <property type="entry name" value="Multidrug efflux transporter AcrB transmembrane domain"/>
    <property type="match status" value="2"/>
</dbReference>
<keyword evidence="6 8" id="KW-0472">Membrane</keyword>
<evidence type="ECO:0000256" key="5">
    <source>
        <dbReference type="ARBA" id="ARBA00022989"/>
    </source>
</evidence>
<feature type="transmembrane region" description="Helical" evidence="8">
    <location>
        <begin position="380"/>
        <end position="403"/>
    </location>
</feature>
<dbReference type="GeneID" id="763770"/>
<dbReference type="KEGG" id="spu:763770"/>
<evidence type="ECO:0000256" key="4">
    <source>
        <dbReference type="ARBA" id="ARBA00022692"/>
    </source>
</evidence>
<feature type="transmembrane region" description="Helical" evidence="8">
    <location>
        <begin position="843"/>
        <end position="865"/>
    </location>
</feature>
<keyword evidence="11" id="KW-1185">Reference proteome</keyword>
<dbReference type="EnsemblMetazoa" id="XM_030982881">
    <property type="protein sequence ID" value="XP_030838741"/>
    <property type="gene ID" value="LOC763770"/>
</dbReference>
<evidence type="ECO:0000313" key="11">
    <source>
        <dbReference type="Proteomes" id="UP000007110"/>
    </source>
</evidence>
<dbReference type="FunFam" id="1.20.1640.10:FF:000013">
    <property type="entry name" value="PaTched Related family"/>
    <property type="match status" value="1"/>
</dbReference>
<dbReference type="InterPro" id="IPR003392">
    <property type="entry name" value="PTHD_SSD"/>
</dbReference>
<accession>A0A7M7SXK6</accession>
<reference evidence="11" key="1">
    <citation type="submission" date="2015-02" db="EMBL/GenBank/DDBJ databases">
        <title>Genome sequencing for Strongylocentrotus purpuratus.</title>
        <authorList>
            <person name="Murali S."/>
            <person name="Liu Y."/>
            <person name="Vee V."/>
            <person name="English A."/>
            <person name="Wang M."/>
            <person name="Skinner E."/>
            <person name="Han Y."/>
            <person name="Muzny D.M."/>
            <person name="Worley K.C."/>
            <person name="Gibbs R.A."/>
        </authorList>
    </citation>
    <scope>NUCLEOTIDE SEQUENCE</scope>
</reference>
<feature type="domain" description="SSD" evidence="9">
    <location>
        <begin position="277"/>
        <end position="434"/>
    </location>
</feature>
<keyword evidence="3" id="KW-1003">Cell membrane</keyword>
<feature type="transmembrane region" description="Helical" evidence="8">
    <location>
        <begin position="504"/>
        <end position="525"/>
    </location>
</feature>
<feature type="transmembrane region" description="Helical" evidence="8">
    <location>
        <begin position="687"/>
        <end position="705"/>
    </location>
</feature>
<dbReference type="SUPFAM" id="SSF82866">
    <property type="entry name" value="Multidrug efflux transporter AcrB transmembrane domain"/>
    <property type="match status" value="2"/>
</dbReference>
<dbReference type="OrthoDB" id="6510177at2759"/>
<comment type="subcellular location">
    <subcellularLocation>
        <location evidence="1">Cell membrane</location>
        <topology evidence="1">Multi-pass membrane protein</topology>
    </subcellularLocation>
</comment>
<evidence type="ECO:0000259" key="9">
    <source>
        <dbReference type="PROSITE" id="PS50156"/>
    </source>
</evidence>
<keyword evidence="5 8" id="KW-1133">Transmembrane helix</keyword>
<evidence type="ECO:0000256" key="1">
    <source>
        <dbReference type="ARBA" id="ARBA00004651"/>
    </source>
</evidence>
<evidence type="ECO:0000256" key="2">
    <source>
        <dbReference type="ARBA" id="ARBA00005585"/>
    </source>
</evidence>
<feature type="transmembrane region" description="Helical" evidence="8">
    <location>
        <begin position="280"/>
        <end position="301"/>
    </location>
</feature>
<comment type="similarity">
    <text evidence="2">Belongs to the patched family.</text>
</comment>
<keyword evidence="7" id="KW-0325">Glycoprotein</keyword>
<feature type="transmembrane region" description="Helical" evidence="8">
    <location>
        <begin position="738"/>
        <end position="758"/>
    </location>
</feature>
<dbReference type="PRINTS" id="PR00702">
    <property type="entry name" value="ACRIFLAVINRP"/>
</dbReference>
<dbReference type="Proteomes" id="UP000007110">
    <property type="component" value="Unassembled WGS sequence"/>
</dbReference>
<keyword evidence="4 8" id="KW-0812">Transmembrane</keyword>
<evidence type="ECO:0000256" key="6">
    <source>
        <dbReference type="ARBA" id="ARBA00023136"/>
    </source>
</evidence>
<dbReference type="GO" id="GO:0022857">
    <property type="term" value="F:transmembrane transporter activity"/>
    <property type="evidence" value="ECO:0007669"/>
    <property type="project" value="InterPro"/>
</dbReference>
<feature type="transmembrane region" description="Helical" evidence="8">
    <location>
        <begin position="770"/>
        <end position="792"/>
    </location>
</feature>
<evidence type="ECO:0000256" key="8">
    <source>
        <dbReference type="SAM" id="Phobius"/>
    </source>
</evidence>
<dbReference type="PANTHER" id="PTHR10796">
    <property type="entry name" value="PATCHED-RELATED"/>
    <property type="match status" value="1"/>
</dbReference>
<dbReference type="AlphaFoldDB" id="A0A7M7SXK6"/>
<feature type="transmembrane region" description="Helical" evidence="8">
    <location>
        <begin position="711"/>
        <end position="731"/>
    </location>
</feature>
<sequence length="920" mass="103800">MYGEKGDDEHKYRCIDHAMTAAFFKFGQLVSRHRIFFLLMPLMVAIVCVHGITCLVIQDDVVYLFTPTGSPGRADGEVFKTYFPSGDNETEFLPNRELIDRQTRGSIIVREKDDGDVLSTAAFREIAHLDELIRTFTFTSNYTDYSYSHVCQTWLHACHDNVLMSILRHQVEAMDHINLTFPFLPLPPPHEGRVFVGSQLGGVDLYPGTDVIKMARAMLLIYSVTRETREAEELAYEWEEHFIQEVDKFAESAEHIVISYETSFGLADEIGEASKRVIPLFVATFCMLVIFAVGSCIMRDWVQSKPWLGLIGVLSASLAIVSSIGFLSYCRVEFNELVSLMPFLIIGVGVDNMFIMIAGWRQLSIYLPVHERMGKTYSEAAVSITITNLTTILAFIIGASISLPAIRAFCIYAGVAMFFAYFYQITFFGACMAFTGEREAKNLHCYTCKKVVSKDESPNKLYMIFCAGGVPQQDSKCRKPEGHIIHPVMVLFRDYYGPFLMRKWVKLVAMGLFIAYLGGAIYGCMNIDQGLKLRNLARDGSPTWRFYKEYEDYFSDYGPVVSVGVTEQVDYWNQSAQDSLNETLAEIEGTHLFHGSEISVSWLRVYSQYLKAIFQTSEVDKDTFLTILQHRFLKDYRFKQFELDIAFEYAADNITAVDIKASRFLVTSRNMQSAMQKRDMMLEVREIAIESSFNIITFHPMFVVYDQYVGTIPNLFQTLGIAMACMMMVSLIMIPHPICAIFVTTCAISIDAAVIGYMSLWGVSLDTVSVINIILCIGFSVDFSAHITYSFVSAPDEEPNKRAIAALFAVGMPIAQGALSSMIALSPLATAPTYLFRTFFKTLFLAMSFGALHGLVFLPVILSFLGNIIPRKHAREEEVEVEKKDIDQCNIYINYMLEPPVIAAAPDNEFYVVETKISTV</sequence>
<dbReference type="PROSITE" id="PS50156">
    <property type="entry name" value="SSD"/>
    <property type="match status" value="1"/>
</dbReference>
<dbReference type="InterPro" id="IPR051697">
    <property type="entry name" value="Patched_domain-protein"/>
</dbReference>
<dbReference type="RefSeq" id="XP_030838741.1">
    <property type="nucleotide sequence ID" value="XM_030982881.1"/>
</dbReference>